<evidence type="ECO:0000256" key="12">
    <source>
        <dbReference type="RuleBase" id="RU003808"/>
    </source>
</evidence>
<evidence type="ECO:0000256" key="1">
    <source>
        <dbReference type="ARBA" id="ARBA00004141"/>
    </source>
</evidence>
<feature type="transmembrane region" description="Helical" evidence="13">
    <location>
        <begin position="67"/>
        <end position="87"/>
    </location>
</feature>
<feature type="transmembrane region" description="Helical" evidence="13">
    <location>
        <begin position="843"/>
        <end position="866"/>
    </location>
</feature>
<feature type="transmembrane region" description="Helical" evidence="13">
    <location>
        <begin position="692"/>
        <end position="713"/>
    </location>
</feature>
<comment type="similarity">
    <text evidence="12">Belongs to the calcium channel alpha-1 subunit (TC 1.A.1.11) family.</text>
</comment>
<dbReference type="SUPFAM" id="SSF81324">
    <property type="entry name" value="Voltage-gated potassium channels"/>
    <property type="match status" value="4"/>
</dbReference>
<evidence type="ECO:0000313" key="16">
    <source>
        <dbReference type="Proteomes" id="UP000008983"/>
    </source>
</evidence>
<feature type="transmembrane region" description="Helical" evidence="13">
    <location>
        <begin position="455"/>
        <end position="475"/>
    </location>
</feature>
<keyword evidence="6 13" id="KW-1133">Transmembrane helix</keyword>
<keyword evidence="3 13" id="KW-0812">Transmembrane</keyword>
<feature type="transmembrane region" description="Helical" evidence="13">
    <location>
        <begin position="1052"/>
        <end position="1074"/>
    </location>
</feature>
<feature type="transmembrane region" description="Helical" evidence="13">
    <location>
        <begin position="1458"/>
        <end position="1475"/>
    </location>
</feature>
<feature type="transmembrane region" description="Helical" evidence="13">
    <location>
        <begin position="1123"/>
        <end position="1141"/>
    </location>
</feature>
<feature type="transmembrane region" description="Helical" evidence="13">
    <location>
        <begin position="605"/>
        <end position="627"/>
    </location>
</feature>
<evidence type="ECO:0000256" key="9">
    <source>
        <dbReference type="ARBA" id="ARBA00023180"/>
    </source>
</evidence>
<feature type="transmembrane region" description="Helical" evidence="13">
    <location>
        <begin position="647"/>
        <end position="680"/>
    </location>
</feature>
<feature type="transmembrane region" description="Helical" evidence="13">
    <location>
        <begin position="181"/>
        <end position="197"/>
    </location>
</feature>
<dbReference type="InterPro" id="IPR002048">
    <property type="entry name" value="EF_hand_dom"/>
</dbReference>
<feature type="transmembrane region" description="Helical" evidence="13">
    <location>
        <begin position="225"/>
        <end position="245"/>
    </location>
</feature>
<feature type="binding site" evidence="11">
    <location>
        <position position="465"/>
    </location>
    <ligand>
        <name>Ca(2+)</name>
        <dbReference type="ChEBI" id="CHEBI:29108"/>
    </ligand>
</feature>
<keyword evidence="2" id="KW-0813">Transport</keyword>
<proteinExistence type="inferred from homology"/>
<evidence type="ECO:0000256" key="6">
    <source>
        <dbReference type="ARBA" id="ARBA00022989"/>
    </source>
</evidence>
<dbReference type="GO" id="GO:0001518">
    <property type="term" value="C:voltage-gated sodium channel complex"/>
    <property type="evidence" value="ECO:0007669"/>
    <property type="project" value="TreeGrafter"/>
</dbReference>
<dbReference type="InParanoid" id="G0QTB6"/>
<accession>G0QTB6</accession>
<dbReference type="STRING" id="857967.G0QTB6"/>
<name>G0QTB6_ICHMU</name>
<evidence type="ECO:0000256" key="8">
    <source>
        <dbReference type="ARBA" id="ARBA00023136"/>
    </source>
</evidence>
<feature type="transmembrane region" description="Helical" evidence="13">
    <location>
        <begin position="481"/>
        <end position="506"/>
    </location>
</feature>
<dbReference type="RefSeq" id="XP_004035037.1">
    <property type="nucleotide sequence ID" value="XM_004034989.1"/>
</dbReference>
<organism evidence="15 16">
    <name type="scientific">Ichthyophthirius multifiliis</name>
    <name type="common">White spot disease agent</name>
    <name type="synonym">Ich</name>
    <dbReference type="NCBI Taxonomy" id="5932"/>
    <lineage>
        <taxon>Eukaryota</taxon>
        <taxon>Sar</taxon>
        <taxon>Alveolata</taxon>
        <taxon>Ciliophora</taxon>
        <taxon>Intramacronucleata</taxon>
        <taxon>Oligohymenophorea</taxon>
        <taxon>Hymenostomatida</taxon>
        <taxon>Ophryoglenina</taxon>
        <taxon>Ichthyophthirius</taxon>
    </lineage>
</organism>
<keyword evidence="7" id="KW-0406">Ion transport</keyword>
<feature type="transmembrane region" description="Helical" evidence="13">
    <location>
        <begin position="358"/>
        <end position="381"/>
    </location>
</feature>
<feature type="transmembrane region" description="Helical" evidence="13">
    <location>
        <begin position="748"/>
        <end position="772"/>
    </location>
</feature>
<evidence type="ECO:0000256" key="10">
    <source>
        <dbReference type="ARBA" id="ARBA00023303"/>
    </source>
</evidence>
<dbReference type="Pfam" id="PF00520">
    <property type="entry name" value="Ion_trans"/>
    <property type="match status" value="4"/>
</dbReference>
<keyword evidence="16" id="KW-1185">Reference proteome</keyword>
<feature type="domain" description="EF-hand" evidence="14">
    <location>
        <begin position="1633"/>
        <end position="1668"/>
    </location>
</feature>
<protein>
    <recommendedName>
        <fullName evidence="14">EF-hand domain-containing protein</fullName>
    </recommendedName>
</protein>
<dbReference type="Gene3D" id="1.10.287.70">
    <property type="match status" value="4"/>
</dbReference>
<dbReference type="GO" id="GO:0005248">
    <property type="term" value="F:voltage-gated sodium channel activity"/>
    <property type="evidence" value="ECO:0007669"/>
    <property type="project" value="TreeGrafter"/>
</dbReference>
<keyword evidence="11" id="KW-0479">Metal-binding</keyword>
<feature type="transmembrane region" description="Helical" evidence="13">
    <location>
        <begin position="1090"/>
        <end position="1111"/>
    </location>
</feature>
<evidence type="ECO:0000256" key="11">
    <source>
        <dbReference type="PIRSR" id="PIRSR602077-1"/>
    </source>
</evidence>
<dbReference type="GO" id="GO:0005245">
    <property type="term" value="F:voltage-gated calcium channel activity"/>
    <property type="evidence" value="ECO:0007669"/>
    <property type="project" value="InterPro"/>
</dbReference>
<keyword evidence="8 13" id="KW-0472">Membrane</keyword>
<feature type="transmembrane region" description="Helical" evidence="13">
    <location>
        <begin position="719"/>
        <end position="736"/>
    </location>
</feature>
<dbReference type="OMA" id="QFMASAI"/>
<feature type="transmembrane region" description="Helical" evidence="13">
    <location>
        <begin position="1177"/>
        <end position="1201"/>
    </location>
</feature>
<dbReference type="GO" id="GO:0005891">
    <property type="term" value="C:voltage-gated calcium channel complex"/>
    <property type="evidence" value="ECO:0007669"/>
    <property type="project" value="InterPro"/>
</dbReference>
<dbReference type="InterPro" id="IPR043203">
    <property type="entry name" value="VGCC_Ca_Na"/>
</dbReference>
<evidence type="ECO:0000259" key="14">
    <source>
        <dbReference type="PROSITE" id="PS50222"/>
    </source>
</evidence>
<dbReference type="PROSITE" id="PS50222">
    <property type="entry name" value="EF_HAND_2"/>
    <property type="match status" value="1"/>
</dbReference>
<sequence length="1831" mass="215159">MHLILNLFHQYRKTFVNIFYYNIQKYAFQFQVKINHLQLLIIQICLNFNFYFQKIYLIIIKKLVNQFYIYIKLILIHYLYYIIIIIFNCKIINEFQQYLNLKQQQKNNYIKISYCIVTKGLKIKLNLNQLEQNYKKKNQSKLSKSILNNDFEIQQEKEKNLAFKPNFFVHNKQLRVQSIQISKIIIFLQIFTFLYLFQTKFSQNSLFIFNEQNYLRKSIVWFHEWIYFEYFITTAILANTIILTLQDYRFRIDPQLLSQWRKNLIDQSELIFSVIFIAEFILKIIGMGMAFEKGSYLRDGWNILDFLVVCQSFLNFLPNNSINFNALRVLRILKSLKNINAIKGIKIIVSSLIESLPFLGNVFVFLLFVIIFFGIMGIQLFSDSNEFRCKFTENPINGIWETDITIERLCTIYKCPENKFCGSNAIAGLQINNIEKNQQFLNYGYTQFDNLAQSIFTVFQIITTEGWTNILFTLIDVVQPIVVYIYFISLIVFGSYFLQNLIFAVINQCFLQYHQKNQSQIQLNQQQKMNSLIAIKLNDMPLQIKSYQIPNNKNNDSNLQVQKGSAFELNQDVQKQQKQFPSSFKKNSENINISKIEQIQDFMKIIIESSVFNIIINFTLACNIIVISLDRYPISNQEAQMLNMFNYAFTFIFTIEMIFKIFAYGIKYYVYMYIYFYILISFQNQRQYFKDALNVFGTFSVSISIIDIMLVLTKQNGEGQVAIITSLRSLRLFRIFKFARSFKNLRKLLLTIILTAQQMLNFMILLFLFIVISSLLGMELFAYQALFDENYNPTNDKQIGVSPRNNFDTFCQSLITVFILLTNEQWNIIQYDFMRSFDSYWPALYFVSVIIIGNIILLKVFSAMLFQNFSQVKKQIENENSFKVQPDQNAQKQNIKKQGNKNLQSNINQNVPHFKIEQNISQLNAVNSLISTSPIKNRKRKINFNIQQHSSICNNHQKINNQNINPSDFLYFVNCSQNNQNSVDKSAQETVSKVINGSVENKNNSFQSKEKNTFAFLNEINFNENYLGSSLLICQMNVCLRKNIFKIVINKYFQLFIIFTIVLSSIIMCVTSPLEDPNSDYQWYLDLFDKIFTCIFVLEMILKIIAYGAFFNGPNSYFRQSQNILDFFIVIFSLFTFFDSIKQSGLSQLQVFRLLRVLRPFRLISKNEGLKIAINSLVLSIPSIISLFFISLIFFLLFSIIGVSYFKGSFYNCVTTDQIKQVENKTDCMDLGGDWVNSYLNFDNVLNGMITLFVLLTTEGWVDIMQQGIDSTGIDFQPKYNNNVYCSIFFIFFMILCNFFLLNLFAGIIVDQFNNQKSKIGRLDILTKEQQKWVEILKRIIQQRLYVQMKISISSNKFRQKIFQFVKSKFFDNFIISTIILNTLALCMCWNRQPHISWYIVQHANQAFLIIFSIELILKIIAFGKNFFKDISNNFDFFIVFFSNLGIIIEIQPSLLDFSILISFIIIFRIVRVLRLIKKAKSFVIIFNAIIVSLPGLANITALLFLTLLFFSVLGMGLFAFVKPNQGITEKSNFNSFETSFFLLFKSASGEQWNQILIDLSQSMQPNSVCFSVTNYEDYQEKGINGCGNFLGTLFFILFQLIYTITILNLFIAIILEGFQKATNDQNSLIKPIIIQDFKKVWSNYDKKGTGFVKVQYLVDILSILDKPFGWADTKEISQSRKNLILIFLDIKLFIQKKKKLQINQFYINFYDTLIQLSHKIVGQIQFDEVNIKVLHQLEKNIQKKMQSNIFQESNFQFRDYISVKIIEEKIIERNLKKKTAQSTQQQNIIILQSIDFQKKNLIQKSYQYLLLIQQIFIYQQYLYIQIQVKI</sequence>
<keyword evidence="4" id="KW-0677">Repeat</keyword>
<comment type="subcellular location">
    <subcellularLocation>
        <location evidence="1 12">Membrane</location>
        <topology evidence="1 12">Multi-pass membrane protein</topology>
    </subcellularLocation>
</comment>
<keyword evidence="5 12" id="KW-0851">Voltage-gated channel</keyword>
<dbReference type="Gene3D" id="1.20.120.350">
    <property type="entry name" value="Voltage-gated potassium channels. Chain C"/>
    <property type="match status" value="4"/>
</dbReference>
<feature type="binding site" evidence="11">
    <location>
        <position position="824"/>
    </location>
    <ligand>
        <name>Ca(2+)</name>
        <dbReference type="ChEBI" id="CHEBI:29108"/>
    </ligand>
</feature>
<evidence type="ECO:0000256" key="5">
    <source>
        <dbReference type="ARBA" id="ARBA00022882"/>
    </source>
</evidence>
<feature type="transmembrane region" description="Helical" evidence="13">
    <location>
        <begin position="1403"/>
        <end position="1423"/>
    </location>
</feature>
<feature type="transmembrane region" description="Helical" evidence="13">
    <location>
        <begin position="1482"/>
        <end position="1498"/>
    </location>
</feature>
<gene>
    <name evidence="15" type="ORF">IMG5_107710</name>
</gene>
<dbReference type="Proteomes" id="UP000008983">
    <property type="component" value="Unassembled WGS sequence"/>
</dbReference>
<dbReference type="GeneID" id="14907670"/>
<reference evidence="15 16" key="1">
    <citation type="submission" date="2011-07" db="EMBL/GenBank/DDBJ databases">
        <authorList>
            <person name="Coyne R."/>
            <person name="Brami D."/>
            <person name="Johnson J."/>
            <person name="Hostetler J."/>
            <person name="Hannick L."/>
            <person name="Clark T."/>
            <person name="Cassidy-Hanley D."/>
            <person name="Inman J."/>
        </authorList>
    </citation>
    <scope>NUCLEOTIDE SEQUENCE [LARGE SCALE GENOMIC DNA]</scope>
    <source>
        <strain evidence="15 16">G5</strain>
    </source>
</reference>
<dbReference type="InterPro" id="IPR005821">
    <property type="entry name" value="Ion_trans_dom"/>
</dbReference>
<keyword evidence="11 12" id="KW-0106">Calcium</keyword>
<dbReference type="GO" id="GO:0005509">
    <property type="term" value="F:calcium ion binding"/>
    <property type="evidence" value="ECO:0007669"/>
    <property type="project" value="InterPro"/>
</dbReference>
<dbReference type="OrthoDB" id="193091at2759"/>
<dbReference type="InterPro" id="IPR002077">
    <property type="entry name" value="VDCCAlpha1"/>
</dbReference>
<dbReference type="eggNOG" id="KOG2301">
    <property type="taxonomic scope" value="Eukaryota"/>
</dbReference>
<keyword evidence="9" id="KW-0325">Glycoprotein</keyword>
<feature type="transmembrane region" description="Helical" evidence="13">
    <location>
        <begin position="1370"/>
        <end position="1391"/>
    </location>
</feature>
<keyword evidence="12" id="KW-0109">Calcium transport</keyword>
<dbReference type="FunFam" id="1.10.287.70:FF:000117">
    <property type="entry name" value="Voltage-gated Ca2+ channel, alpha subunit"/>
    <property type="match status" value="1"/>
</dbReference>
<feature type="transmembrane region" description="Helical" evidence="13">
    <location>
        <begin position="1590"/>
        <end position="1616"/>
    </location>
</feature>
<dbReference type="PANTHER" id="PTHR10037">
    <property type="entry name" value="VOLTAGE-GATED CATION CHANNEL CALCIUM AND SODIUM"/>
    <property type="match status" value="1"/>
</dbReference>
<feature type="binding site" evidence="11">
    <location>
        <position position="1259"/>
    </location>
    <ligand>
        <name>Ca(2+)</name>
        <dbReference type="ChEBI" id="CHEBI:29108"/>
    </ligand>
</feature>
<dbReference type="Gene3D" id="1.10.238.10">
    <property type="entry name" value="EF-hand"/>
    <property type="match status" value="1"/>
</dbReference>
<dbReference type="EMBL" id="GL983849">
    <property type="protein sequence ID" value="EGR31551.1"/>
    <property type="molecule type" value="Genomic_DNA"/>
</dbReference>
<feature type="transmembrane region" description="Helical" evidence="13">
    <location>
        <begin position="270"/>
        <end position="291"/>
    </location>
</feature>
<dbReference type="PRINTS" id="PR00167">
    <property type="entry name" value="CACHANNEL"/>
</dbReference>
<feature type="transmembrane region" description="Helical" evidence="13">
    <location>
        <begin position="1288"/>
        <end position="1310"/>
    </location>
</feature>
<dbReference type="PANTHER" id="PTHR10037:SF62">
    <property type="entry name" value="SODIUM CHANNEL PROTEIN 60E"/>
    <property type="match status" value="1"/>
</dbReference>
<evidence type="ECO:0000256" key="3">
    <source>
        <dbReference type="ARBA" id="ARBA00022692"/>
    </source>
</evidence>
<evidence type="ECO:0000256" key="4">
    <source>
        <dbReference type="ARBA" id="ARBA00022737"/>
    </source>
</evidence>
<dbReference type="FunFam" id="1.20.120.350:FF:000009">
    <property type="entry name" value="Voltage-dependent T-type calcium channel subunit alpha"/>
    <property type="match status" value="1"/>
</dbReference>
<keyword evidence="12" id="KW-0107">Calcium channel</keyword>
<keyword evidence="10" id="KW-0407">Ion channel</keyword>
<dbReference type="InterPro" id="IPR027359">
    <property type="entry name" value="Volt_channel_dom_sf"/>
</dbReference>
<evidence type="ECO:0000256" key="7">
    <source>
        <dbReference type="ARBA" id="ARBA00023065"/>
    </source>
</evidence>
<evidence type="ECO:0000313" key="15">
    <source>
        <dbReference type="EMBL" id="EGR31551.1"/>
    </source>
</evidence>
<evidence type="ECO:0000256" key="13">
    <source>
        <dbReference type="SAM" id="Phobius"/>
    </source>
</evidence>
<evidence type="ECO:0000256" key="2">
    <source>
        <dbReference type="ARBA" id="ARBA00022448"/>
    </source>
</evidence>